<dbReference type="EMBL" id="WAJR01000043">
    <property type="protein sequence ID" value="KAB1635674.1"/>
    <property type="molecule type" value="Genomic_DNA"/>
</dbReference>
<keyword evidence="5" id="KW-1185">Reference proteome</keyword>
<dbReference type="Proteomes" id="UP000468668">
    <property type="component" value="Unassembled WGS sequence"/>
</dbReference>
<dbReference type="GeneID" id="98658818"/>
<feature type="domain" description="HTH tetR-type" evidence="3">
    <location>
        <begin position="19"/>
        <end position="79"/>
    </location>
</feature>
<dbReference type="Gene3D" id="1.10.357.10">
    <property type="entry name" value="Tetracycline Repressor, domain 2"/>
    <property type="match status" value="1"/>
</dbReference>
<dbReference type="PROSITE" id="PS50977">
    <property type="entry name" value="HTH_TETR_2"/>
    <property type="match status" value="1"/>
</dbReference>
<gene>
    <name evidence="4" type="ORF">F8C90_10410</name>
</gene>
<evidence type="ECO:0000256" key="1">
    <source>
        <dbReference type="ARBA" id="ARBA00023125"/>
    </source>
</evidence>
<dbReference type="OrthoDB" id="3193022at2"/>
<sequence length="196" mass="21899">MAEYVKRRQKPVKEDARVTKTKERLRESLLDLMEDKPLADISITALCASAHVNRNTFYAHYGSPADVLDELMADLGSAVAHSLAVTRRHGSVAWLTELCENVQENQHAYEMLFATSDGRTYIEREILSAYKLVMDSTAERIRRNPRHADAFAFAAGGSMALLERWVSEGAQGSPEDMACLINRLCKTGMSGIFDED</sequence>
<evidence type="ECO:0000256" key="2">
    <source>
        <dbReference type="PROSITE-ProRule" id="PRU00335"/>
    </source>
</evidence>
<dbReference type="AlphaFoldDB" id="A0A6N6NJD1"/>
<protein>
    <submittedName>
        <fullName evidence="4">TetR/AcrR family transcriptional regulator</fullName>
    </submittedName>
</protein>
<dbReference type="SUPFAM" id="SSF46689">
    <property type="entry name" value="Homeodomain-like"/>
    <property type="match status" value="1"/>
</dbReference>
<proteinExistence type="predicted"/>
<keyword evidence="1 2" id="KW-0238">DNA-binding</keyword>
<feature type="DNA-binding region" description="H-T-H motif" evidence="2">
    <location>
        <begin position="42"/>
        <end position="61"/>
    </location>
</feature>
<organism evidence="4 5">
    <name type="scientific">Ellagibacter isourolithinifaciens</name>
    <dbReference type="NCBI Taxonomy" id="2137581"/>
    <lineage>
        <taxon>Bacteria</taxon>
        <taxon>Bacillati</taxon>
        <taxon>Actinomycetota</taxon>
        <taxon>Coriobacteriia</taxon>
        <taxon>Eggerthellales</taxon>
        <taxon>Eggerthellaceae</taxon>
        <taxon>Ellagibacter</taxon>
    </lineage>
</organism>
<reference evidence="4 5" key="1">
    <citation type="submission" date="2019-09" db="EMBL/GenBank/DDBJ databases">
        <title>Whole genome shotgun sequencing (WGS) of Ellagibacter isourolithinifaciens DSM 104140(T) and Adlercreutzia muris DSM 29508(T).</title>
        <authorList>
            <person name="Stoll D.A."/>
            <person name="Danylec N."/>
            <person name="Huch M."/>
        </authorList>
    </citation>
    <scope>NUCLEOTIDE SEQUENCE [LARGE SCALE GENOMIC DNA]</scope>
    <source>
        <strain evidence="4 5">DSM 104140</strain>
    </source>
</reference>
<evidence type="ECO:0000313" key="5">
    <source>
        <dbReference type="Proteomes" id="UP000468668"/>
    </source>
</evidence>
<dbReference type="GO" id="GO:0003677">
    <property type="term" value="F:DNA binding"/>
    <property type="evidence" value="ECO:0007669"/>
    <property type="project" value="UniProtKB-UniRule"/>
</dbReference>
<dbReference type="InterPro" id="IPR039532">
    <property type="entry name" value="TetR_C_Firmicutes"/>
</dbReference>
<dbReference type="PANTHER" id="PTHR43479:SF7">
    <property type="entry name" value="TETR-FAMILY TRANSCRIPTIONAL REGULATOR"/>
    <property type="match status" value="1"/>
</dbReference>
<dbReference type="RefSeq" id="WP_158050448.1">
    <property type="nucleotide sequence ID" value="NZ_DBFATS010000021.1"/>
</dbReference>
<dbReference type="PANTHER" id="PTHR43479">
    <property type="entry name" value="ACREF/ENVCD OPERON REPRESSOR-RELATED"/>
    <property type="match status" value="1"/>
</dbReference>
<accession>A0A6N6NJD1</accession>
<dbReference type="Pfam" id="PF14278">
    <property type="entry name" value="TetR_C_8"/>
    <property type="match status" value="1"/>
</dbReference>
<dbReference type="InterPro" id="IPR050624">
    <property type="entry name" value="HTH-type_Tx_Regulator"/>
</dbReference>
<comment type="caution">
    <text evidence="4">The sequence shown here is derived from an EMBL/GenBank/DDBJ whole genome shotgun (WGS) entry which is preliminary data.</text>
</comment>
<evidence type="ECO:0000259" key="3">
    <source>
        <dbReference type="PROSITE" id="PS50977"/>
    </source>
</evidence>
<name>A0A6N6NJD1_9ACTN</name>
<dbReference type="InterPro" id="IPR009057">
    <property type="entry name" value="Homeodomain-like_sf"/>
</dbReference>
<dbReference type="InterPro" id="IPR001647">
    <property type="entry name" value="HTH_TetR"/>
</dbReference>
<evidence type="ECO:0000313" key="4">
    <source>
        <dbReference type="EMBL" id="KAB1635674.1"/>
    </source>
</evidence>